<keyword evidence="4 6" id="KW-1133">Transmembrane helix</keyword>
<keyword evidence="8" id="KW-1185">Reference proteome</keyword>
<evidence type="ECO:0000313" key="8">
    <source>
        <dbReference type="Proteomes" id="UP000198749"/>
    </source>
</evidence>
<dbReference type="STRING" id="355243.SAMN03080615_00729"/>
<gene>
    <name evidence="7" type="ORF">SAMN03080615_00729</name>
</gene>
<evidence type="ECO:0000256" key="4">
    <source>
        <dbReference type="ARBA" id="ARBA00022989"/>
    </source>
</evidence>
<feature type="transmembrane region" description="Helical" evidence="6">
    <location>
        <begin position="88"/>
        <end position="105"/>
    </location>
</feature>
<dbReference type="AlphaFoldDB" id="A0A1H9E778"/>
<protein>
    <submittedName>
        <fullName evidence="7">ATP synthase protein I</fullName>
    </submittedName>
</protein>
<dbReference type="EMBL" id="FOGB01000002">
    <property type="protein sequence ID" value="SEQ21477.1"/>
    <property type="molecule type" value="Genomic_DNA"/>
</dbReference>
<organism evidence="7 8">
    <name type="scientific">Amphritea atlantica</name>
    <dbReference type="NCBI Taxonomy" id="355243"/>
    <lineage>
        <taxon>Bacteria</taxon>
        <taxon>Pseudomonadati</taxon>
        <taxon>Pseudomonadota</taxon>
        <taxon>Gammaproteobacteria</taxon>
        <taxon>Oceanospirillales</taxon>
        <taxon>Oceanospirillaceae</taxon>
        <taxon>Amphritea</taxon>
    </lineage>
</organism>
<evidence type="ECO:0000313" key="7">
    <source>
        <dbReference type="EMBL" id="SEQ21477.1"/>
    </source>
</evidence>
<dbReference type="Proteomes" id="UP000198749">
    <property type="component" value="Unassembled WGS sequence"/>
</dbReference>
<accession>A0A1H9E778</accession>
<dbReference type="RefSeq" id="WP_091354175.1">
    <property type="nucleotide sequence ID" value="NZ_AP025284.1"/>
</dbReference>
<keyword evidence="3 6" id="KW-0812">Transmembrane</keyword>
<keyword evidence="5 6" id="KW-0472">Membrane</keyword>
<comment type="subcellular location">
    <subcellularLocation>
        <location evidence="1">Cell membrane</location>
        <topology evidence="1">Multi-pass membrane protein</topology>
    </subcellularLocation>
</comment>
<evidence type="ECO:0000256" key="1">
    <source>
        <dbReference type="ARBA" id="ARBA00004651"/>
    </source>
</evidence>
<reference evidence="8" key="1">
    <citation type="submission" date="2016-10" db="EMBL/GenBank/DDBJ databases">
        <authorList>
            <person name="Varghese N."/>
            <person name="Submissions S."/>
        </authorList>
    </citation>
    <scope>NUCLEOTIDE SEQUENCE [LARGE SCALE GENOMIC DNA]</scope>
    <source>
        <strain evidence="8">DSM 18887</strain>
    </source>
</reference>
<dbReference type="OrthoDB" id="5702716at2"/>
<sequence>MRKGHRKPGVHTRIALQQFRKVFLIQVVSLVIIAGVLLLHSLSAAWSSLCGGLIFLLPSYVFVYRALVVQQTKSTPGAVIRQLYTSEIWKMGLSIALFIAVFILIQPLNPFSLFGTYIWLQLTGFIAQLRLNNSFLKL</sequence>
<name>A0A1H9E778_9GAMM</name>
<evidence type="ECO:0000256" key="2">
    <source>
        <dbReference type="ARBA" id="ARBA00022475"/>
    </source>
</evidence>
<evidence type="ECO:0000256" key="6">
    <source>
        <dbReference type="SAM" id="Phobius"/>
    </source>
</evidence>
<proteinExistence type="predicted"/>
<dbReference type="InterPro" id="IPR005598">
    <property type="entry name" value="ATP_synth_I"/>
</dbReference>
<feature type="transmembrane region" description="Helical" evidence="6">
    <location>
        <begin position="45"/>
        <end position="67"/>
    </location>
</feature>
<evidence type="ECO:0000256" key="3">
    <source>
        <dbReference type="ARBA" id="ARBA00022692"/>
    </source>
</evidence>
<evidence type="ECO:0000256" key="5">
    <source>
        <dbReference type="ARBA" id="ARBA00023136"/>
    </source>
</evidence>
<feature type="transmembrane region" description="Helical" evidence="6">
    <location>
        <begin position="21"/>
        <end position="39"/>
    </location>
</feature>
<dbReference type="GO" id="GO:0005886">
    <property type="term" value="C:plasma membrane"/>
    <property type="evidence" value="ECO:0007669"/>
    <property type="project" value="UniProtKB-SubCell"/>
</dbReference>
<keyword evidence="2" id="KW-1003">Cell membrane</keyword>
<dbReference type="Pfam" id="PF03899">
    <property type="entry name" value="ATP-synt_I"/>
    <property type="match status" value="1"/>
</dbReference>